<evidence type="ECO:0000313" key="2">
    <source>
        <dbReference type="EMBL" id="KAI9555992.1"/>
    </source>
</evidence>
<dbReference type="AlphaFoldDB" id="A0AAD5PQY1"/>
<sequence length="121" mass="13490">MNSFFGIVRSCANGQDANAPTATSFRRIRRMLPMYVQIQNALRVHGNIETSSQLLHRGIVKANFGIQDNHKLTSGLFERMKWMDLALQQKILNNEPEPDESATSSKTLPITEADAIDAAMS</sequence>
<protein>
    <submittedName>
        <fullName evidence="2">Uncharacterized protein</fullName>
    </submittedName>
</protein>
<accession>A0AAD5PQY1</accession>
<name>A0AAD5PQY1_9CRUS</name>
<reference evidence="2 3" key="1">
    <citation type="submission" date="2022-05" db="EMBL/GenBank/DDBJ databases">
        <title>A multi-omics perspective on studying reproductive biology in Daphnia sinensis.</title>
        <authorList>
            <person name="Jia J."/>
        </authorList>
    </citation>
    <scope>NUCLEOTIDE SEQUENCE [LARGE SCALE GENOMIC DNA]</scope>
    <source>
        <strain evidence="2 3">WSL</strain>
    </source>
</reference>
<feature type="region of interest" description="Disordered" evidence="1">
    <location>
        <begin position="93"/>
        <end position="121"/>
    </location>
</feature>
<keyword evidence="3" id="KW-1185">Reference proteome</keyword>
<evidence type="ECO:0000313" key="3">
    <source>
        <dbReference type="Proteomes" id="UP000820818"/>
    </source>
</evidence>
<evidence type="ECO:0000256" key="1">
    <source>
        <dbReference type="SAM" id="MobiDB-lite"/>
    </source>
</evidence>
<dbReference type="Proteomes" id="UP000820818">
    <property type="component" value="Linkage Group LG7"/>
</dbReference>
<dbReference type="EMBL" id="WJBH02000007">
    <property type="protein sequence ID" value="KAI9555992.1"/>
    <property type="molecule type" value="Genomic_DNA"/>
</dbReference>
<organism evidence="2 3">
    <name type="scientific">Daphnia sinensis</name>
    <dbReference type="NCBI Taxonomy" id="1820382"/>
    <lineage>
        <taxon>Eukaryota</taxon>
        <taxon>Metazoa</taxon>
        <taxon>Ecdysozoa</taxon>
        <taxon>Arthropoda</taxon>
        <taxon>Crustacea</taxon>
        <taxon>Branchiopoda</taxon>
        <taxon>Diplostraca</taxon>
        <taxon>Cladocera</taxon>
        <taxon>Anomopoda</taxon>
        <taxon>Daphniidae</taxon>
        <taxon>Daphnia</taxon>
        <taxon>Daphnia similis group</taxon>
    </lineage>
</organism>
<proteinExistence type="predicted"/>
<comment type="caution">
    <text evidence="2">The sequence shown here is derived from an EMBL/GenBank/DDBJ whole genome shotgun (WGS) entry which is preliminary data.</text>
</comment>
<gene>
    <name evidence="2" type="ORF">GHT06_018550</name>
</gene>